<dbReference type="RefSeq" id="WP_053183063.1">
    <property type="nucleotide sequence ID" value="NZ_LGIA01000149.1"/>
</dbReference>
<comment type="caution">
    <text evidence="1">The sequence shown here is derived from an EMBL/GenBank/DDBJ whole genome shotgun (WGS) entry which is preliminary data.</text>
</comment>
<proteinExistence type="predicted"/>
<dbReference type="AlphaFoldDB" id="A0A0L8V9I0"/>
<protein>
    <submittedName>
        <fullName evidence="1">Uncharacterized protein</fullName>
    </submittedName>
</protein>
<name>A0A0L8V9I0_9BACT</name>
<accession>A0A0L8V9I0</accession>
<dbReference type="EMBL" id="LGIA01000149">
    <property type="protein sequence ID" value="KOH45023.1"/>
    <property type="molecule type" value="Genomic_DNA"/>
</dbReference>
<evidence type="ECO:0000313" key="2">
    <source>
        <dbReference type="Proteomes" id="UP000036958"/>
    </source>
</evidence>
<reference evidence="1" key="1">
    <citation type="submission" date="2015-07" db="EMBL/GenBank/DDBJ databases">
        <title>MeaNS - Measles Nucleotide Surveillance Program.</title>
        <authorList>
            <person name="Tran T."/>
            <person name="Druce J."/>
        </authorList>
    </citation>
    <scope>NUCLEOTIDE SEQUENCE</scope>
    <source>
        <strain evidence="1">SK</strain>
    </source>
</reference>
<gene>
    <name evidence="1" type="ORF">NC99_21480</name>
</gene>
<keyword evidence="2" id="KW-1185">Reference proteome</keyword>
<evidence type="ECO:0000313" key="1">
    <source>
        <dbReference type="EMBL" id="KOH45023.1"/>
    </source>
</evidence>
<sequence>MRRKIDLFVWKYLVPALRQDSFRYRIIQLMAMCYVSCFALPRQFLRHYFNGNGSAFWIDGAELIRDNPQLLALIRDETGQKQKGSIRLSQVALTDPKWKYSLGSSVLNFERRPDGFELRLKSWYQYQQETSRLTKHLHQWLAGRKNAQAFPVFSKPFYIGHEQMVQPFAWAEISKSAPFAYYLLV</sequence>
<dbReference type="Proteomes" id="UP000036958">
    <property type="component" value="Unassembled WGS sequence"/>
</dbReference>
<organism evidence="1 2">
    <name type="scientific">Sunxiuqinia dokdonensis</name>
    <dbReference type="NCBI Taxonomy" id="1409788"/>
    <lineage>
        <taxon>Bacteria</taxon>
        <taxon>Pseudomonadati</taxon>
        <taxon>Bacteroidota</taxon>
        <taxon>Bacteroidia</taxon>
        <taxon>Marinilabiliales</taxon>
        <taxon>Prolixibacteraceae</taxon>
        <taxon>Sunxiuqinia</taxon>
    </lineage>
</organism>